<dbReference type="InterPro" id="IPR041359">
    <property type="entry name" value="MetOD1"/>
</dbReference>
<evidence type="ECO:0000259" key="4">
    <source>
        <dbReference type="Pfam" id="PF18546"/>
    </source>
</evidence>
<proteinExistence type="predicted"/>
<dbReference type="PANTHER" id="PTHR35526">
    <property type="entry name" value="ANTI-SIGMA-F FACTOR RSBW-RELATED"/>
    <property type="match status" value="1"/>
</dbReference>
<dbReference type="AlphaFoldDB" id="A0A840IGL9"/>
<dbReference type="CDD" id="cd16936">
    <property type="entry name" value="HATPase_RsbW-like"/>
    <property type="match status" value="1"/>
</dbReference>
<accession>A0A840IGL9</accession>
<dbReference type="InterPro" id="IPR003594">
    <property type="entry name" value="HATPase_dom"/>
</dbReference>
<evidence type="ECO:0000313" key="6">
    <source>
        <dbReference type="Proteomes" id="UP000585272"/>
    </source>
</evidence>
<dbReference type="Pfam" id="PF13581">
    <property type="entry name" value="HATPase_c_2"/>
    <property type="match status" value="1"/>
</dbReference>
<keyword evidence="1" id="KW-0723">Serine/threonine-protein kinase</keyword>
<sequence>MDWYLDGSTPEAVTDLRHEIVGYLRRHADPGSDLPGAELAVSELLSNVVQHAPGPAWAQIDWSGERAVLAVHDLGRGFDPVAELPEDLLQPGGGRGLFVASNVSGWMTVAAKRAGGSRVTVELPVARVPERDLDPPRQRAGALPSPGQAEADGSFGKEAFLLALVVQLAAAVERNEGPDAAEAAVAQVGADVGGRIEEEYRRARGIVGELPPTQIADLYVRLKAAIDGDFYVVDVDEDRIVLGNRACPFGDVVRRAPGLCRMTSSVFGGIAARNTGGATVVLEERIALGDPECRVVVWLRGDRRGQWRFAHEYGAGAGVIAADGA</sequence>
<gene>
    <name evidence="5" type="ORF">BDZ31_003800</name>
</gene>
<organism evidence="5 6">
    <name type="scientific">Conexibacter arvalis</name>
    <dbReference type="NCBI Taxonomy" id="912552"/>
    <lineage>
        <taxon>Bacteria</taxon>
        <taxon>Bacillati</taxon>
        <taxon>Actinomycetota</taxon>
        <taxon>Thermoleophilia</taxon>
        <taxon>Solirubrobacterales</taxon>
        <taxon>Conexibacteraceae</taxon>
        <taxon>Conexibacter</taxon>
    </lineage>
</organism>
<evidence type="ECO:0000256" key="1">
    <source>
        <dbReference type="ARBA" id="ARBA00022527"/>
    </source>
</evidence>
<feature type="region of interest" description="Disordered" evidence="2">
    <location>
        <begin position="130"/>
        <end position="150"/>
    </location>
</feature>
<feature type="domain" description="Histidine kinase/HSP90-like ATPase" evidence="3">
    <location>
        <begin position="8"/>
        <end position="117"/>
    </location>
</feature>
<dbReference type="EMBL" id="JACHNU010000006">
    <property type="protein sequence ID" value="MBB4664197.1"/>
    <property type="molecule type" value="Genomic_DNA"/>
</dbReference>
<dbReference type="InterPro" id="IPR050267">
    <property type="entry name" value="Anti-sigma-factor_SerPK"/>
</dbReference>
<keyword evidence="1" id="KW-0418">Kinase</keyword>
<dbReference type="RefSeq" id="WP_183344013.1">
    <property type="nucleotide sequence ID" value="NZ_JACHNU010000006.1"/>
</dbReference>
<comment type="caution">
    <text evidence="5">The sequence shown here is derived from an EMBL/GenBank/DDBJ whole genome shotgun (WGS) entry which is preliminary data.</text>
</comment>
<feature type="domain" description="Metanogen output" evidence="4">
    <location>
        <begin position="165"/>
        <end position="296"/>
    </location>
</feature>
<dbReference type="Pfam" id="PF18546">
    <property type="entry name" value="MetOD1"/>
    <property type="match status" value="1"/>
</dbReference>
<keyword evidence="6" id="KW-1185">Reference proteome</keyword>
<evidence type="ECO:0000259" key="3">
    <source>
        <dbReference type="Pfam" id="PF13581"/>
    </source>
</evidence>
<dbReference type="PANTHER" id="PTHR35526:SF3">
    <property type="entry name" value="ANTI-SIGMA-F FACTOR RSBW"/>
    <property type="match status" value="1"/>
</dbReference>
<dbReference type="InterPro" id="IPR036890">
    <property type="entry name" value="HATPase_C_sf"/>
</dbReference>
<dbReference type="Gene3D" id="3.30.565.10">
    <property type="entry name" value="Histidine kinase-like ATPase, C-terminal domain"/>
    <property type="match status" value="1"/>
</dbReference>
<evidence type="ECO:0000313" key="5">
    <source>
        <dbReference type="EMBL" id="MBB4664197.1"/>
    </source>
</evidence>
<protein>
    <submittedName>
        <fullName evidence="5">Anti-sigma regulatory factor (Ser/Thr protein kinase)/predicted ArsR family transcriptional regulator</fullName>
    </submittedName>
</protein>
<reference evidence="5 6" key="1">
    <citation type="submission" date="2020-08" db="EMBL/GenBank/DDBJ databases">
        <title>Genomic Encyclopedia of Archaeal and Bacterial Type Strains, Phase II (KMG-II): from individual species to whole genera.</title>
        <authorList>
            <person name="Goeker M."/>
        </authorList>
    </citation>
    <scope>NUCLEOTIDE SEQUENCE [LARGE SCALE GENOMIC DNA]</scope>
    <source>
        <strain evidence="5 6">DSM 23288</strain>
    </source>
</reference>
<dbReference type="GO" id="GO:0004674">
    <property type="term" value="F:protein serine/threonine kinase activity"/>
    <property type="evidence" value="ECO:0007669"/>
    <property type="project" value="UniProtKB-KW"/>
</dbReference>
<name>A0A840IGL9_9ACTN</name>
<keyword evidence="1" id="KW-0808">Transferase</keyword>
<evidence type="ECO:0000256" key="2">
    <source>
        <dbReference type="SAM" id="MobiDB-lite"/>
    </source>
</evidence>
<dbReference type="SUPFAM" id="SSF55874">
    <property type="entry name" value="ATPase domain of HSP90 chaperone/DNA topoisomerase II/histidine kinase"/>
    <property type="match status" value="1"/>
</dbReference>
<dbReference type="Proteomes" id="UP000585272">
    <property type="component" value="Unassembled WGS sequence"/>
</dbReference>